<accession>A0A921YY31</accession>
<evidence type="ECO:0000313" key="11">
    <source>
        <dbReference type="Proteomes" id="UP000791440"/>
    </source>
</evidence>
<evidence type="ECO:0008006" key="12">
    <source>
        <dbReference type="Google" id="ProtNLM"/>
    </source>
</evidence>
<evidence type="ECO:0000256" key="1">
    <source>
        <dbReference type="ARBA" id="ARBA00004589"/>
    </source>
</evidence>
<evidence type="ECO:0000256" key="9">
    <source>
        <dbReference type="SAM" id="SignalP"/>
    </source>
</evidence>
<dbReference type="PANTHER" id="PTHR33562:SF14">
    <property type="entry name" value="PROTEIN QUIVER"/>
    <property type="match status" value="1"/>
</dbReference>
<keyword evidence="5" id="KW-1133">Transmembrane helix</keyword>
<comment type="caution">
    <text evidence="10">The sequence shown here is derived from an EMBL/GenBank/DDBJ whole genome shotgun (WGS) entry which is preliminary data.</text>
</comment>
<protein>
    <recommendedName>
        <fullName evidence="12">Protein sleepless</fullName>
    </recommendedName>
</protein>
<evidence type="ECO:0000313" key="10">
    <source>
        <dbReference type="EMBL" id="KAG6447503.1"/>
    </source>
</evidence>
<keyword evidence="11" id="KW-1185">Reference proteome</keyword>
<keyword evidence="7" id="KW-0325">Glycoprotein</keyword>
<reference evidence="10" key="1">
    <citation type="journal article" date="2016" name="Insect Biochem. Mol. Biol.">
        <title>Multifaceted biological insights from a draft genome sequence of the tobacco hornworm moth, Manduca sexta.</title>
        <authorList>
            <person name="Kanost M.R."/>
            <person name="Arrese E.L."/>
            <person name="Cao X."/>
            <person name="Chen Y.R."/>
            <person name="Chellapilla S."/>
            <person name="Goldsmith M.R."/>
            <person name="Grosse-Wilde E."/>
            <person name="Heckel D.G."/>
            <person name="Herndon N."/>
            <person name="Jiang H."/>
            <person name="Papanicolaou A."/>
            <person name="Qu J."/>
            <person name="Soulages J.L."/>
            <person name="Vogel H."/>
            <person name="Walters J."/>
            <person name="Waterhouse R.M."/>
            <person name="Ahn S.J."/>
            <person name="Almeida F.C."/>
            <person name="An C."/>
            <person name="Aqrawi P."/>
            <person name="Bretschneider A."/>
            <person name="Bryant W.B."/>
            <person name="Bucks S."/>
            <person name="Chao H."/>
            <person name="Chevignon G."/>
            <person name="Christen J.M."/>
            <person name="Clarke D.F."/>
            <person name="Dittmer N.T."/>
            <person name="Ferguson L.C.F."/>
            <person name="Garavelou S."/>
            <person name="Gordon K.H.J."/>
            <person name="Gunaratna R.T."/>
            <person name="Han Y."/>
            <person name="Hauser F."/>
            <person name="He Y."/>
            <person name="Heidel-Fischer H."/>
            <person name="Hirsh A."/>
            <person name="Hu Y."/>
            <person name="Jiang H."/>
            <person name="Kalra D."/>
            <person name="Klinner C."/>
            <person name="Konig C."/>
            <person name="Kovar C."/>
            <person name="Kroll A.R."/>
            <person name="Kuwar S.S."/>
            <person name="Lee S.L."/>
            <person name="Lehman R."/>
            <person name="Li K."/>
            <person name="Li Z."/>
            <person name="Liang H."/>
            <person name="Lovelace S."/>
            <person name="Lu Z."/>
            <person name="Mansfield J.H."/>
            <person name="McCulloch K.J."/>
            <person name="Mathew T."/>
            <person name="Morton B."/>
            <person name="Muzny D.M."/>
            <person name="Neunemann D."/>
            <person name="Ongeri F."/>
            <person name="Pauchet Y."/>
            <person name="Pu L.L."/>
            <person name="Pyrousis I."/>
            <person name="Rao X.J."/>
            <person name="Redding A."/>
            <person name="Roesel C."/>
            <person name="Sanchez-Gracia A."/>
            <person name="Schaack S."/>
            <person name="Shukla A."/>
            <person name="Tetreau G."/>
            <person name="Wang Y."/>
            <person name="Xiong G.H."/>
            <person name="Traut W."/>
            <person name="Walsh T.K."/>
            <person name="Worley K.C."/>
            <person name="Wu D."/>
            <person name="Wu W."/>
            <person name="Wu Y.Q."/>
            <person name="Zhang X."/>
            <person name="Zou Z."/>
            <person name="Zucker H."/>
            <person name="Briscoe A.D."/>
            <person name="Burmester T."/>
            <person name="Clem R.J."/>
            <person name="Feyereisen R."/>
            <person name="Grimmelikhuijzen C.J.P."/>
            <person name="Hamodrakas S.J."/>
            <person name="Hansson B.S."/>
            <person name="Huguet E."/>
            <person name="Jermiin L.S."/>
            <person name="Lan Q."/>
            <person name="Lehman H.K."/>
            <person name="Lorenzen M."/>
            <person name="Merzendorfer H."/>
            <person name="Michalopoulos I."/>
            <person name="Morton D.B."/>
            <person name="Muthukrishnan S."/>
            <person name="Oakeshott J.G."/>
            <person name="Palmer W."/>
            <person name="Park Y."/>
            <person name="Passarelli A.L."/>
            <person name="Rozas J."/>
            <person name="Schwartz L.M."/>
            <person name="Smith W."/>
            <person name="Southgate A."/>
            <person name="Vilcinskas A."/>
            <person name="Vogt R."/>
            <person name="Wang P."/>
            <person name="Werren J."/>
            <person name="Yu X.Q."/>
            <person name="Zhou J.J."/>
            <person name="Brown S.J."/>
            <person name="Scherer S.E."/>
            <person name="Richards S."/>
            <person name="Blissard G.W."/>
        </authorList>
    </citation>
    <scope>NUCLEOTIDE SEQUENCE</scope>
</reference>
<evidence type="ECO:0000256" key="8">
    <source>
        <dbReference type="ARBA" id="ARBA00023288"/>
    </source>
</evidence>
<dbReference type="EMBL" id="JH668345">
    <property type="protein sequence ID" value="KAG6447503.1"/>
    <property type="molecule type" value="Genomic_DNA"/>
</dbReference>
<dbReference type="OrthoDB" id="6496929at2759"/>
<evidence type="ECO:0000256" key="5">
    <source>
        <dbReference type="ARBA" id="ARBA00022989"/>
    </source>
</evidence>
<dbReference type="AlphaFoldDB" id="A0A921YY31"/>
<evidence type="ECO:0000256" key="3">
    <source>
        <dbReference type="ARBA" id="ARBA00022692"/>
    </source>
</evidence>
<dbReference type="SUPFAM" id="SSF57302">
    <property type="entry name" value="Snake toxin-like"/>
    <property type="match status" value="1"/>
</dbReference>
<name>A0A921YY31_MANSE</name>
<evidence type="ECO:0000256" key="4">
    <source>
        <dbReference type="ARBA" id="ARBA00022729"/>
    </source>
</evidence>
<organism evidence="10 11">
    <name type="scientific">Manduca sexta</name>
    <name type="common">Tobacco hawkmoth</name>
    <name type="synonym">Tobacco hornworm</name>
    <dbReference type="NCBI Taxonomy" id="7130"/>
    <lineage>
        <taxon>Eukaryota</taxon>
        <taxon>Metazoa</taxon>
        <taxon>Ecdysozoa</taxon>
        <taxon>Arthropoda</taxon>
        <taxon>Hexapoda</taxon>
        <taxon>Insecta</taxon>
        <taxon>Pterygota</taxon>
        <taxon>Neoptera</taxon>
        <taxon>Endopterygota</taxon>
        <taxon>Lepidoptera</taxon>
        <taxon>Glossata</taxon>
        <taxon>Ditrysia</taxon>
        <taxon>Bombycoidea</taxon>
        <taxon>Sphingidae</taxon>
        <taxon>Sphinginae</taxon>
        <taxon>Sphingini</taxon>
        <taxon>Manduca</taxon>
    </lineage>
</organism>
<dbReference type="GO" id="GO:0032222">
    <property type="term" value="P:regulation of synaptic transmission, cholinergic"/>
    <property type="evidence" value="ECO:0007669"/>
    <property type="project" value="InterPro"/>
</dbReference>
<proteinExistence type="predicted"/>
<evidence type="ECO:0000256" key="7">
    <source>
        <dbReference type="ARBA" id="ARBA00023180"/>
    </source>
</evidence>
<evidence type="ECO:0000256" key="6">
    <source>
        <dbReference type="ARBA" id="ARBA00023136"/>
    </source>
</evidence>
<sequence length="140" mass="15798">MRYALVFLFLCAAFEWGFAIMCYECNSAINSLCLEKVLPESLKKNCSDHDKGVTHTMCRKIIQHVDHSVNGKYPESRVVRSCGWDETKFKGMCYHRAGYGGRQEVCSCMTDYCNGAFAAHSSTALLIFTVLQMLVTNLCK</sequence>
<feature type="signal peptide" evidence="9">
    <location>
        <begin position="1"/>
        <end position="19"/>
    </location>
</feature>
<dbReference type="GO" id="GO:0030431">
    <property type="term" value="P:sleep"/>
    <property type="evidence" value="ECO:0007669"/>
    <property type="project" value="InterPro"/>
</dbReference>
<dbReference type="Pfam" id="PF17064">
    <property type="entry name" value="QVR"/>
    <property type="match status" value="1"/>
</dbReference>
<keyword evidence="3" id="KW-0812">Transmembrane</keyword>
<keyword evidence="2" id="KW-0336">GPI-anchor</keyword>
<dbReference type="GO" id="GO:0098552">
    <property type="term" value="C:side of membrane"/>
    <property type="evidence" value="ECO:0007669"/>
    <property type="project" value="UniProtKB-KW"/>
</dbReference>
<keyword evidence="6" id="KW-0472">Membrane</keyword>
<keyword evidence="8" id="KW-0449">Lipoprotein</keyword>
<gene>
    <name evidence="10" type="ORF">O3G_MSEX004987</name>
</gene>
<evidence type="ECO:0000256" key="2">
    <source>
        <dbReference type="ARBA" id="ARBA00022622"/>
    </source>
</evidence>
<dbReference type="InterPro" id="IPR050975">
    <property type="entry name" value="Sleep_regulator"/>
</dbReference>
<reference evidence="10" key="2">
    <citation type="submission" date="2020-12" db="EMBL/GenBank/DDBJ databases">
        <authorList>
            <person name="Kanost M."/>
        </authorList>
    </citation>
    <scope>NUCLEOTIDE SEQUENCE</scope>
</reference>
<comment type="subcellular location">
    <subcellularLocation>
        <location evidence="1">Membrane</location>
        <topology evidence="1">Lipid-anchor</topology>
        <topology evidence="1">GPI-anchor</topology>
    </subcellularLocation>
</comment>
<dbReference type="InterPro" id="IPR031424">
    <property type="entry name" value="QVR-like"/>
</dbReference>
<keyword evidence="4 9" id="KW-0732">Signal</keyword>
<feature type="chain" id="PRO_5037435415" description="Protein sleepless" evidence="9">
    <location>
        <begin position="20"/>
        <end position="140"/>
    </location>
</feature>
<dbReference type="Proteomes" id="UP000791440">
    <property type="component" value="Unassembled WGS sequence"/>
</dbReference>
<dbReference type="PANTHER" id="PTHR33562">
    <property type="entry name" value="ATILLA, ISOFORM B-RELATED-RELATED"/>
    <property type="match status" value="1"/>
</dbReference>
<dbReference type="InterPro" id="IPR045860">
    <property type="entry name" value="Snake_toxin-like_sf"/>
</dbReference>